<evidence type="ECO:0000313" key="8">
    <source>
        <dbReference type="Proteomes" id="UP000663866"/>
    </source>
</evidence>
<dbReference type="Pfam" id="PF00078">
    <property type="entry name" value="RVT_1"/>
    <property type="match status" value="1"/>
</dbReference>
<protein>
    <recommendedName>
        <fullName evidence="2">Reverse transcriptase domain-containing protein</fullName>
    </recommendedName>
</protein>
<name>A0A820IHS8_9BILA</name>
<dbReference type="PANTHER" id="PTHR21301">
    <property type="entry name" value="REVERSE TRANSCRIPTASE"/>
    <property type="match status" value="1"/>
</dbReference>
<dbReference type="PANTHER" id="PTHR21301:SF10">
    <property type="entry name" value="REVERSE TRANSCRIPTASE DOMAIN-CONTAINING PROTEIN"/>
    <property type="match status" value="1"/>
</dbReference>
<evidence type="ECO:0000259" key="2">
    <source>
        <dbReference type="PROSITE" id="PS50878"/>
    </source>
</evidence>
<keyword evidence="8" id="KW-1185">Reference proteome</keyword>
<proteinExistence type="predicted"/>
<dbReference type="Proteomes" id="UP000663856">
    <property type="component" value="Unassembled WGS sequence"/>
</dbReference>
<dbReference type="EMBL" id="CAJOBF010011970">
    <property type="protein sequence ID" value="CAF4312594.1"/>
    <property type="molecule type" value="Genomic_DNA"/>
</dbReference>
<dbReference type="InterPro" id="IPR000477">
    <property type="entry name" value="RT_dom"/>
</dbReference>
<accession>A0A820IHS8</accession>
<evidence type="ECO:0000313" key="5">
    <source>
        <dbReference type="EMBL" id="CAF4246473.1"/>
    </source>
</evidence>
<dbReference type="CDD" id="cd00304">
    <property type="entry name" value="RT_like"/>
    <property type="match status" value="1"/>
</dbReference>
<comment type="caution">
    <text evidence="6">The sequence shown here is derived from an EMBL/GenBank/DDBJ whole genome shotgun (WGS) entry which is preliminary data.</text>
</comment>
<evidence type="ECO:0000313" key="3">
    <source>
        <dbReference type="EMBL" id="CAF2114785.1"/>
    </source>
</evidence>
<evidence type="ECO:0000313" key="6">
    <source>
        <dbReference type="EMBL" id="CAF4312594.1"/>
    </source>
</evidence>
<dbReference type="Proteomes" id="UP000663866">
    <property type="component" value="Unassembled WGS sequence"/>
</dbReference>
<organism evidence="6 7">
    <name type="scientific">Rotaria magnacalcarata</name>
    <dbReference type="NCBI Taxonomy" id="392030"/>
    <lineage>
        <taxon>Eukaryota</taxon>
        <taxon>Metazoa</taxon>
        <taxon>Spiralia</taxon>
        <taxon>Gnathifera</taxon>
        <taxon>Rotifera</taxon>
        <taxon>Eurotatoria</taxon>
        <taxon>Bdelloidea</taxon>
        <taxon>Philodinida</taxon>
        <taxon>Philodinidae</taxon>
        <taxon>Rotaria</taxon>
    </lineage>
</organism>
<evidence type="ECO:0000256" key="1">
    <source>
        <dbReference type="SAM" id="MobiDB-lite"/>
    </source>
</evidence>
<feature type="region of interest" description="Disordered" evidence="1">
    <location>
        <begin position="291"/>
        <end position="313"/>
    </location>
</feature>
<dbReference type="PROSITE" id="PS50878">
    <property type="entry name" value="RT_POL"/>
    <property type="match status" value="1"/>
</dbReference>
<gene>
    <name evidence="5" type="ORF">OVN521_LOCUS28786</name>
    <name evidence="6" type="ORF">UXM345_LOCUS34023</name>
    <name evidence="4" type="ORF">WKI299_LOCUS29322</name>
    <name evidence="3" type="ORF">XDN619_LOCUS21453</name>
</gene>
<dbReference type="EMBL" id="CAJNRF010013071">
    <property type="protein sequence ID" value="CAF2145996.1"/>
    <property type="molecule type" value="Genomic_DNA"/>
</dbReference>
<evidence type="ECO:0000313" key="4">
    <source>
        <dbReference type="EMBL" id="CAF2145996.1"/>
    </source>
</evidence>
<dbReference type="EMBL" id="CAJOBG010008565">
    <property type="protein sequence ID" value="CAF4246473.1"/>
    <property type="molecule type" value="Genomic_DNA"/>
</dbReference>
<dbReference type="Proteomes" id="UP000663842">
    <property type="component" value="Unassembled WGS sequence"/>
</dbReference>
<evidence type="ECO:0000313" key="7">
    <source>
        <dbReference type="Proteomes" id="UP000663842"/>
    </source>
</evidence>
<sequence>MEKIQQILQLKQFIHTPNSLLKVKEKEMNNYLRQLHKENIITKQLFRQLSSNCSSLSCMYGQPKMHKQGYPLRPIISPIGSYNYELSKYLANLLKNNRTTKPNSSIRDPFDLVRKIKNINCNKNLIMCTFDVDALYTNVPAKEAIEIAVKDMIKSKTINNTPFNEIQLKRLLEIAVHNIPFRFMNDNFLQTDGVAMGSPLEPILADIFMTNLEKKLNRFSKNKPKVWYRYVDDIFCIFNSEQNITNVLEKKELKQLKLILKTNGYPDHIIRRGIREGAIIANKIIKKQQQQQQQQQQLLDNNNNNNNKTSPTPIKKKISLTVSYYGQESIILSGKTKKICKKLIPHIDVNVAFKKHLH</sequence>
<feature type="domain" description="Reverse transcriptase" evidence="2">
    <location>
        <begin position="1"/>
        <end position="280"/>
    </location>
</feature>
<dbReference type="EMBL" id="CAJNRG010009550">
    <property type="protein sequence ID" value="CAF2114785.1"/>
    <property type="molecule type" value="Genomic_DNA"/>
</dbReference>
<dbReference type="Proteomes" id="UP000663887">
    <property type="component" value="Unassembled WGS sequence"/>
</dbReference>
<reference evidence="6" key="1">
    <citation type="submission" date="2021-02" db="EMBL/GenBank/DDBJ databases">
        <authorList>
            <person name="Nowell W R."/>
        </authorList>
    </citation>
    <scope>NUCLEOTIDE SEQUENCE</scope>
</reference>
<feature type="compositionally biased region" description="Low complexity" evidence="1">
    <location>
        <begin position="291"/>
        <end position="307"/>
    </location>
</feature>
<dbReference type="AlphaFoldDB" id="A0A820IHS8"/>